<keyword evidence="2 8" id="KW-0696">RNA-directed RNA polymerase</keyword>
<dbReference type="STRING" id="6313.A0A0K0DQT4"/>
<dbReference type="InterPro" id="IPR007855">
    <property type="entry name" value="RDRP"/>
</dbReference>
<evidence type="ECO:0000256" key="1">
    <source>
        <dbReference type="ARBA" id="ARBA00005762"/>
    </source>
</evidence>
<comment type="catalytic activity">
    <reaction evidence="7 8">
        <text>RNA(n) + a ribonucleoside 5'-triphosphate = RNA(n+1) + diphosphate</text>
        <dbReference type="Rhea" id="RHEA:21248"/>
        <dbReference type="Rhea" id="RHEA-COMP:14527"/>
        <dbReference type="Rhea" id="RHEA-COMP:17342"/>
        <dbReference type="ChEBI" id="CHEBI:33019"/>
        <dbReference type="ChEBI" id="CHEBI:61557"/>
        <dbReference type="ChEBI" id="CHEBI:140395"/>
        <dbReference type="EC" id="2.7.7.48"/>
    </reaction>
</comment>
<evidence type="ECO:0000256" key="3">
    <source>
        <dbReference type="ARBA" id="ARBA00022679"/>
    </source>
</evidence>
<organism evidence="11 12">
    <name type="scientific">Angiostrongylus cantonensis</name>
    <name type="common">Rat lungworm</name>
    <dbReference type="NCBI Taxonomy" id="6313"/>
    <lineage>
        <taxon>Eukaryota</taxon>
        <taxon>Metazoa</taxon>
        <taxon>Ecdysozoa</taxon>
        <taxon>Nematoda</taxon>
        <taxon>Chromadorea</taxon>
        <taxon>Rhabditida</taxon>
        <taxon>Rhabditina</taxon>
        <taxon>Rhabditomorpha</taxon>
        <taxon>Strongyloidea</taxon>
        <taxon>Metastrongylidae</taxon>
        <taxon>Angiostrongylus</taxon>
    </lineage>
</organism>
<evidence type="ECO:0000259" key="9">
    <source>
        <dbReference type="Pfam" id="PF05183"/>
    </source>
</evidence>
<evidence type="ECO:0000259" key="10">
    <source>
        <dbReference type="Pfam" id="PF26253"/>
    </source>
</evidence>
<keyword evidence="4 8" id="KW-0548">Nucleotidyltransferase</keyword>
<keyword evidence="6" id="KW-0943">RNA-mediated gene silencing</keyword>
<dbReference type="GO" id="GO:0003723">
    <property type="term" value="F:RNA binding"/>
    <property type="evidence" value="ECO:0007669"/>
    <property type="project" value="UniProtKB-KW"/>
</dbReference>
<keyword evidence="11" id="KW-1185">Reference proteome</keyword>
<name>A0A0K0DQT4_ANGCA</name>
<dbReference type="GO" id="GO:0003968">
    <property type="term" value="F:RNA-directed RNA polymerase activity"/>
    <property type="evidence" value="ECO:0007669"/>
    <property type="project" value="UniProtKB-KW"/>
</dbReference>
<evidence type="ECO:0000256" key="4">
    <source>
        <dbReference type="ARBA" id="ARBA00022695"/>
    </source>
</evidence>
<feature type="domain" description="RDRP C-terminal head" evidence="10">
    <location>
        <begin position="361"/>
        <end position="524"/>
    </location>
</feature>
<dbReference type="InterPro" id="IPR058752">
    <property type="entry name" value="RDRP_C_head"/>
</dbReference>
<evidence type="ECO:0000256" key="5">
    <source>
        <dbReference type="ARBA" id="ARBA00022884"/>
    </source>
</evidence>
<evidence type="ECO:0000313" key="11">
    <source>
        <dbReference type="Proteomes" id="UP000035642"/>
    </source>
</evidence>
<dbReference type="Proteomes" id="UP000035642">
    <property type="component" value="Unassembled WGS sequence"/>
</dbReference>
<dbReference type="Pfam" id="PF05183">
    <property type="entry name" value="RdRP"/>
    <property type="match status" value="1"/>
</dbReference>
<dbReference type="WBParaSite" id="ACAC_0001412301-mRNA-1">
    <property type="protein sequence ID" value="ACAC_0001412301-mRNA-1"/>
    <property type="gene ID" value="ACAC_0001412301"/>
</dbReference>
<evidence type="ECO:0000256" key="2">
    <source>
        <dbReference type="ARBA" id="ARBA00022484"/>
    </source>
</evidence>
<evidence type="ECO:0000256" key="8">
    <source>
        <dbReference type="RuleBase" id="RU363098"/>
    </source>
</evidence>
<reference evidence="11" key="1">
    <citation type="submission" date="2012-09" db="EMBL/GenBank/DDBJ databases">
        <authorList>
            <person name="Martin A.A."/>
        </authorList>
    </citation>
    <scope>NUCLEOTIDE SEQUENCE</scope>
</reference>
<protein>
    <recommendedName>
        <fullName evidence="8">RNA-dependent RNA polymerase</fullName>
        <ecNumber evidence="8">2.7.7.48</ecNumber>
    </recommendedName>
</protein>
<proteinExistence type="inferred from homology"/>
<dbReference type="InterPro" id="IPR057596">
    <property type="entry name" value="RDRP_core"/>
</dbReference>
<accession>A0A0K0DQT4</accession>
<keyword evidence="3 8" id="KW-0808">Transferase</keyword>
<feature type="domain" description="RDRP core" evidence="9">
    <location>
        <begin position="13"/>
        <end position="339"/>
    </location>
</feature>
<evidence type="ECO:0000256" key="6">
    <source>
        <dbReference type="ARBA" id="ARBA00023158"/>
    </source>
</evidence>
<dbReference type="GO" id="GO:0031380">
    <property type="term" value="C:nuclear RNA-directed RNA polymerase complex"/>
    <property type="evidence" value="ECO:0007669"/>
    <property type="project" value="TreeGrafter"/>
</dbReference>
<evidence type="ECO:0000256" key="7">
    <source>
        <dbReference type="ARBA" id="ARBA00048744"/>
    </source>
</evidence>
<dbReference type="GO" id="GO:0030422">
    <property type="term" value="P:siRNA processing"/>
    <property type="evidence" value="ECO:0007669"/>
    <property type="project" value="TreeGrafter"/>
</dbReference>
<dbReference type="Pfam" id="PF26253">
    <property type="entry name" value="RdRP_head"/>
    <property type="match status" value="1"/>
</dbReference>
<keyword evidence="5 8" id="KW-0694">RNA-binding</keyword>
<dbReference type="AlphaFoldDB" id="A0A0K0DQT4"/>
<evidence type="ECO:0000313" key="12">
    <source>
        <dbReference type="WBParaSite" id="ACAC_0001412301-mRNA-1"/>
    </source>
</evidence>
<dbReference type="PANTHER" id="PTHR23079">
    <property type="entry name" value="RNA-DEPENDENT RNA POLYMERASE"/>
    <property type="match status" value="1"/>
</dbReference>
<dbReference type="EC" id="2.7.7.48" evidence="8"/>
<comment type="similarity">
    <text evidence="1 8">Belongs to the RdRP family.</text>
</comment>
<sequence length="577" mass="67002">MQSYECHFRVTNRIEELVDDQLRGLARTMLREHDCRNKLKELPRRIDINMLSMVAGFQLSTEPFFRSLIKAAVKFTIIKQMRKQQIQIPSEKGRTMFGVVDETGQLQYGQIFVQYTENIALKTPPPTASRKVLNGKVLLTKNPCIVAGDVRVFTAVDIPALHHLCDVVVFPMHGPRPHPDEMAGSDLDGDEYAVIWDEDLLLDYNEEPFDYTAEKPESTAVNEETLNDDMIDFYIKYITQDSIGTISNSFLFQADLYGINSEVCQRLAVKISKAVDFTKTGLPPDPLVKEWTIVIFYTDKDSGKEIPPEKSERQPDFHFGNDYDATYRSPRLMGKIYREFKAIEDVLKISEDIDEQDEIECDKYLIVDGWSTYREKAETELAKYNGRLRVLMENYGIKTEGEIFSGCISEMRNRISDRDQDDMSLYNTTEVIERKVTSLFREFREEFFKEFGGWDFCTQKIDKKFAVGENVFHRAAHRPTLKMQQKAVACYRTCYERAQQTRERMLSFAWIAYDILAVVRKENALNEAHFIPSPNPLYKVIFLIFLNVRPLIFLREALDYVSPFLFTVLHFCSKYLA</sequence>
<reference evidence="12" key="2">
    <citation type="submission" date="2017-02" db="UniProtKB">
        <authorList>
            <consortium name="WormBaseParasite"/>
        </authorList>
    </citation>
    <scope>IDENTIFICATION</scope>
</reference>
<dbReference type="PANTHER" id="PTHR23079:SF57">
    <property type="entry name" value="RNA-DIRECTED RNA POLYMERASE"/>
    <property type="match status" value="1"/>
</dbReference>